<keyword evidence="1" id="KW-0813">Transport</keyword>
<dbReference type="OrthoDB" id="5757429at2"/>
<feature type="chain" id="PRO_5021364437" evidence="2">
    <location>
        <begin position="23"/>
        <end position="342"/>
    </location>
</feature>
<dbReference type="AlphaFoldDB" id="A0A4Z0M6B0"/>
<evidence type="ECO:0000313" key="3">
    <source>
        <dbReference type="EMBL" id="TGD74845.1"/>
    </source>
</evidence>
<organism evidence="3 4">
    <name type="scientific">Mangrovimicrobium sediminis</name>
    <dbReference type="NCBI Taxonomy" id="2562682"/>
    <lineage>
        <taxon>Bacteria</taxon>
        <taxon>Pseudomonadati</taxon>
        <taxon>Pseudomonadota</taxon>
        <taxon>Gammaproteobacteria</taxon>
        <taxon>Cellvibrionales</taxon>
        <taxon>Halieaceae</taxon>
        <taxon>Mangrovimicrobium</taxon>
    </lineage>
</organism>
<dbReference type="PANTHER" id="PTHR30097">
    <property type="entry name" value="CATION EFFLUX SYSTEM PROTEIN CUSB"/>
    <property type="match status" value="1"/>
</dbReference>
<comment type="caution">
    <text evidence="3">The sequence shown here is derived from an EMBL/GenBank/DDBJ whole genome shotgun (WGS) entry which is preliminary data.</text>
</comment>
<reference evidence="3 4" key="1">
    <citation type="submission" date="2019-04" db="EMBL/GenBank/DDBJ databases">
        <title>Taxonomy of novel Haliea sp. from mangrove soil of West Coast of India.</title>
        <authorList>
            <person name="Verma A."/>
            <person name="Kumar P."/>
            <person name="Krishnamurthi S."/>
        </authorList>
    </citation>
    <scope>NUCLEOTIDE SEQUENCE [LARGE SCALE GENOMIC DNA]</scope>
    <source>
        <strain evidence="3 4">SAOS-164</strain>
    </source>
</reference>
<proteinExistence type="predicted"/>
<keyword evidence="2" id="KW-0732">Signal</keyword>
<dbReference type="EMBL" id="SRLE01000005">
    <property type="protein sequence ID" value="TGD74845.1"/>
    <property type="molecule type" value="Genomic_DNA"/>
</dbReference>
<dbReference type="GO" id="GO:0015679">
    <property type="term" value="P:plasma membrane copper ion transport"/>
    <property type="evidence" value="ECO:0007669"/>
    <property type="project" value="TreeGrafter"/>
</dbReference>
<accession>A0A4Z0M6B0</accession>
<dbReference type="GO" id="GO:0060003">
    <property type="term" value="P:copper ion export"/>
    <property type="evidence" value="ECO:0007669"/>
    <property type="project" value="TreeGrafter"/>
</dbReference>
<dbReference type="PANTHER" id="PTHR30097:SF4">
    <property type="entry name" value="SLR6042 PROTEIN"/>
    <property type="match status" value="1"/>
</dbReference>
<dbReference type="Proteomes" id="UP000298050">
    <property type="component" value="Unassembled WGS sequence"/>
</dbReference>
<name>A0A4Z0M6B0_9GAMM</name>
<keyword evidence="4" id="KW-1185">Reference proteome</keyword>
<dbReference type="RefSeq" id="WP_135441985.1">
    <property type="nucleotide sequence ID" value="NZ_SRLE01000005.1"/>
</dbReference>
<evidence type="ECO:0000256" key="1">
    <source>
        <dbReference type="ARBA" id="ARBA00022448"/>
    </source>
</evidence>
<sequence>MKARYLLTLVLTLTAWALPTLAQDVAIDDLGALRLDYATVAPGDGYSGPPLAAEVTFRPGEALSLVTPARIQQIAYRVEPGAQVAAGQVLAELSGPEIHHMLTEADVIGQRYENARKRFERNRKLYQQQAIDEGRWQEISDSYFTLRLEYEHLRHFTELLRTADDDPERISLLAPAAGRVQYAQAQPGIPEGGELALIVPAQALRLRVAVPIEARQGLAQLRFGDCALAVDSISGIADGFFLRAWSAPLAEDCALLPGQQLMVRPFYAVAGYEIPREALLHWNGQPALLLRAGPRLQLAPVEILGATATGYYVDSEASLAGADILASSVSAVQGILLGLGGE</sequence>
<gene>
    <name evidence="3" type="ORF">E4634_06520</name>
</gene>
<dbReference type="Gene3D" id="1.10.287.470">
    <property type="entry name" value="Helix hairpin bin"/>
    <property type="match status" value="1"/>
</dbReference>
<evidence type="ECO:0000256" key="2">
    <source>
        <dbReference type="SAM" id="SignalP"/>
    </source>
</evidence>
<dbReference type="Gene3D" id="2.40.50.100">
    <property type="match status" value="1"/>
</dbReference>
<protein>
    <submittedName>
        <fullName evidence="3">HlyD family secretion protein</fullName>
    </submittedName>
</protein>
<dbReference type="GO" id="GO:0030313">
    <property type="term" value="C:cell envelope"/>
    <property type="evidence" value="ECO:0007669"/>
    <property type="project" value="TreeGrafter"/>
</dbReference>
<dbReference type="InterPro" id="IPR051909">
    <property type="entry name" value="MFP_Cation_Efflux"/>
</dbReference>
<evidence type="ECO:0000313" key="4">
    <source>
        <dbReference type="Proteomes" id="UP000298050"/>
    </source>
</evidence>
<feature type="signal peptide" evidence="2">
    <location>
        <begin position="1"/>
        <end position="22"/>
    </location>
</feature>